<gene>
    <name evidence="4" type="ORF">AMS68_004373</name>
</gene>
<name>A0A6H0XVZ7_9PEZI</name>
<dbReference type="OrthoDB" id="2590011at2759"/>
<accession>A0A6H0XVZ7</accession>
<dbReference type="Proteomes" id="UP000503462">
    <property type="component" value="Chromosome 3"/>
</dbReference>
<dbReference type="GO" id="GO:0090575">
    <property type="term" value="C:RNA polymerase II transcription regulator complex"/>
    <property type="evidence" value="ECO:0007669"/>
    <property type="project" value="TreeGrafter"/>
</dbReference>
<feature type="region of interest" description="Disordered" evidence="3">
    <location>
        <begin position="1"/>
        <end position="78"/>
    </location>
</feature>
<dbReference type="CDD" id="cd14688">
    <property type="entry name" value="bZIP_YAP"/>
    <property type="match status" value="1"/>
</dbReference>
<proteinExistence type="predicted"/>
<keyword evidence="2" id="KW-0539">Nucleus</keyword>
<evidence type="ECO:0000256" key="3">
    <source>
        <dbReference type="SAM" id="MobiDB-lite"/>
    </source>
</evidence>
<sequence length="342" mass="37799">MNAEQGSRSEDTLSGGFERLWKRAGKRSAAASAEPGTQAGGQKERSGFSRLFSAKSRSTDEEASGGSGGSDGTEKPRRRQQIYNAQKRHREKKSIYIKGLETEIYQLRNMESAVTTQKERLLQQNARLRSLLEDHQNAGMSTSFDQQLPFATVSVHHDAEMQHERLFLEPHAHSTAHDDSWAAMDFILALEWPCRSHIPHPVLSPPGVPFQPCGDAAFNGHGLTMTSAILGSSLHHQCMSASELPSYNGIDDNILQKWQLPYAEIEKLVCLAERLELDDDFITPAQAYSAIKAQCPQPVLLRRVLATMKSALTALVQCQGFGAVMDTTKFNQCLAHALAQNL</sequence>
<dbReference type="PANTHER" id="PTHR40621:SF6">
    <property type="entry name" value="AP-1-LIKE TRANSCRIPTION FACTOR YAP1-RELATED"/>
    <property type="match status" value="1"/>
</dbReference>
<organism evidence="4 5">
    <name type="scientific">Peltaster fructicola</name>
    <dbReference type="NCBI Taxonomy" id="286661"/>
    <lineage>
        <taxon>Eukaryota</taxon>
        <taxon>Fungi</taxon>
        <taxon>Dikarya</taxon>
        <taxon>Ascomycota</taxon>
        <taxon>Pezizomycotina</taxon>
        <taxon>Dothideomycetes</taxon>
        <taxon>Dothideomycetes incertae sedis</taxon>
        <taxon>Peltaster</taxon>
    </lineage>
</organism>
<evidence type="ECO:0000256" key="1">
    <source>
        <dbReference type="ARBA" id="ARBA00004123"/>
    </source>
</evidence>
<evidence type="ECO:0000313" key="5">
    <source>
        <dbReference type="Proteomes" id="UP000503462"/>
    </source>
</evidence>
<dbReference type="InterPro" id="IPR046347">
    <property type="entry name" value="bZIP_sf"/>
</dbReference>
<dbReference type="Gene3D" id="1.20.5.170">
    <property type="match status" value="1"/>
</dbReference>
<evidence type="ECO:0008006" key="6">
    <source>
        <dbReference type="Google" id="ProtNLM"/>
    </source>
</evidence>
<dbReference type="GO" id="GO:0001228">
    <property type="term" value="F:DNA-binding transcription activator activity, RNA polymerase II-specific"/>
    <property type="evidence" value="ECO:0007669"/>
    <property type="project" value="TreeGrafter"/>
</dbReference>
<protein>
    <recommendedName>
        <fullName evidence="6">BZIP domain-containing protein</fullName>
    </recommendedName>
</protein>
<dbReference type="InterPro" id="IPR050936">
    <property type="entry name" value="AP-1-like"/>
</dbReference>
<dbReference type="EMBL" id="CP051141">
    <property type="protein sequence ID" value="QIW98855.1"/>
    <property type="molecule type" value="Genomic_DNA"/>
</dbReference>
<dbReference type="SUPFAM" id="SSF57959">
    <property type="entry name" value="Leucine zipper domain"/>
    <property type="match status" value="1"/>
</dbReference>
<dbReference type="GO" id="GO:0000976">
    <property type="term" value="F:transcription cis-regulatory region binding"/>
    <property type="evidence" value="ECO:0007669"/>
    <property type="project" value="InterPro"/>
</dbReference>
<dbReference type="PANTHER" id="PTHR40621">
    <property type="entry name" value="TRANSCRIPTION FACTOR KAPC-RELATED"/>
    <property type="match status" value="1"/>
</dbReference>
<evidence type="ECO:0000256" key="2">
    <source>
        <dbReference type="ARBA" id="ARBA00023242"/>
    </source>
</evidence>
<comment type="subcellular location">
    <subcellularLocation>
        <location evidence="1">Nucleus</location>
    </subcellularLocation>
</comment>
<dbReference type="AlphaFoldDB" id="A0A6H0XVZ7"/>
<keyword evidence="5" id="KW-1185">Reference proteome</keyword>
<evidence type="ECO:0000313" key="4">
    <source>
        <dbReference type="EMBL" id="QIW98855.1"/>
    </source>
</evidence>
<reference evidence="4 5" key="1">
    <citation type="journal article" date="2016" name="Sci. Rep.">
        <title>Peltaster fructicola genome reveals evolution from an invasive phytopathogen to an ectophytic parasite.</title>
        <authorList>
            <person name="Xu C."/>
            <person name="Chen H."/>
            <person name="Gleason M.L."/>
            <person name="Xu J.R."/>
            <person name="Liu H."/>
            <person name="Zhang R."/>
            <person name="Sun G."/>
        </authorList>
    </citation>
    <scope>NUCLEOTIDE SEQUENCE [LARGE SCALE GENOMIC DNA]</scope>
    <source>
        <strain evidence="4 5">LNHT1506</strain>
    </source>
</reference>